<gene>
    <name evidence="1" type="ORF">Tco_0874903</name>
</gene>
<accession>A0ABQ5BQX9</accession>
<protein>
    <submittedName>
        <fullName evidence="1">Uncharacterized protein</fullName>
    </submittedName>
</protein>
<dbReference type="Proteomes" id="UP001151760">
    <property type="component" value="Unassembled WGS sequence"/>
</dbReference>
<sequence length="102" mass="11467">MVSLNEQADTSFAVEDKGFLCGEIETCSSIMSKVAAADDLLNLRFQKVVDFASTLFHFQNFGAHETIWSHEQVEKFDQWQGTSSYHSSLVDISGFQVKAVRQ</sequence>
<evidence type="ECO:0000313" key="1">
    <source>
        <dbReference type="EMBL" id="GJT16197.1"/>
    </source>
</evidence>
<comment type="caution">
    <text evidence="1">The sequence shown here is derived from an EMBL/GenBank/DDBJ whole genome shotgun (WGS) entry which is preliminary data.</text>
</comment>
<keyword evidence="2" id="KW-1185">Reference proteome</keyword>
<proteinExistence type="predicted"/>
<reference evidence="1" key="2">
    <citation type="submission" date="2022-01" db="EMBL/GenBank/DDBJ databases">
        <authorList>
            <person name="Yamashiro T."/>
            <person name="Shiraishi A."/>
            <person name="Satake H."/>
            <person name="Nakayama K."/>
        </authorList>
    </citation>
    <scope>NUCLEOTIDE SEQUENCE</scope>
</reference>
<dbReference type="EMBL" id="BQNB010013456">
    <property type="protein sequence ID" value="GJT16197.1"/>
    <property type="molecule type" value="Genomic_DNA"/>
</dbReference>
<organism evidence="1 2">
    <name type="scientific">Tanacetum coccineum</name>
    <dbReference type="NCBI Taxonomy" id="301880"/>
    <lineage>
        <taxon>Eukaryota</taxon>
        <taxon>Viridiplantae</taxon>
        <taxon>Streptophyta</taxon>
        <taxon>Embryophyta</taxon>
        <taxon>Tracheophyta</taxon>
        <taxon>Spermatophyta</taxon>
        <taxon>Magnoliopsida</taxon>
        <taxon>eudicotyledons</taxon>
        <taxon>Gunneridae</taxon>
        <taxon>Pentapetalae</taxon>
        <taxon>asterids</taxon>
        <taxon>campanulids</taxon>
        <taxon>Asterales</taxon>
        <taxon>Asteraceae</taxon>
        <taxon>Asteroideae</taxon>
        <taxon>Anthemideae</taxon>
        <taxon>Anthemidinae</taxon>
        <taxon>Tanacetum</taxon>
    </lineage>
</organism>
<name>A0ABQ5BQX9_9ASTR</name>
<reference evidence="1" key="1">
    <citation type="journal article" date="2022" name="Int. J. Mol. Sci.">
        <title>Draft Genome of Tanacetum Coccineum: Genomic Comparison of Closely Related Tanacetum-Family Plants.</title>
        <authorList>
            <person name="Yamashiro T."/>
            <person name="Shiraishi A."/>
            <person name="Nakayama K."/>
            <person name="Satake H."/>
        </authorList>
    </citation>
    <scope>NUCLEOTIDE SEQUENCE</scope>
</reference>
<evidence type="ECO:0000313" key="2">
    <source>
        <dbReference type="Proteomes" id="UP001151760"/>
    </source>
</evidence>